<evidence type="ECO:0000313" key="3">
    <source>
        <dbReference type="Proteomes" id="UP000243515"/>
    </source>
</evidence>
<proteinExistence type="predicted"/>
<comment type="caution">
    <text evidence="2">The sequence shown here is derived from an EMBL/GenBank/DDBJ whole genome shotgun (WGS) entry which is preliminary data.</text>
</comment>
<protein>
    <recommendedName>
        <fullName evidence="4">CENP-V/GFA domain-containing protein</fullName>
    </recommendedName>
</protein>
<dbReference type="Gene3D" id="3.90.1590.10">
    <property type="entry name" value="glutathione-dependent formaldehyde- activating enzyme (gfa)"/>
    <property type="match status" value="1"/>
</dbReference>
<dbReference type="Proteomes" id="UP000243515">
    <property type="component" value="Unassembled WGS sequence"/>
</dbReference>
<organism evidence="2 3">
    <name type="scientific">Elaphomyces granulatus</name>
    <dbReference type="NCBI Taxonomy" id="519963"/>
    <lineage>
        <taxon>Eukaryota</taxon>
        <taxon>Fungi</taxon>
        <taxon>Dikarya</taxon>
        <taxon>Ascomycota</taxon>
        <taxon>Pezizomycotina</taxon>
        <taxon>Eurotiomycetes</taxon>
        <taxon>Eurotiomycetidae</taxon>
        <taxon>Eurotiales</taxon>
        <taxon>Elaphomycetaceae</taxon>
        <taxon>Elaphomyces</taxon>
    </lineage>
</organism>
<evidence type="ECO:0000256" key="1">
    <source>
        <dbReference type="SAM" id="MobiDB-lite"/>
    </source>
</evidence>
<evidence type="ECO:0000313" key="2">
    <source>
        <dbReference type="EMBL" id="OXV10617.1"/>
    </source>
</evidence>
<feature type="region of interest" description="Disordered" evidence="1">
    <location>
        <begin position="250"/>
        <end position="274"/>
    </location>
</feature>
<name>A0A232M3E6_9EURO</name>
<reference evidence="2 3" key="1">
    <citation type="journal article" date="2015" name="Environ. Microbiol.">
        <title>Metagenome sequence of Elaphomyces granulatus from sporocarp tissue reveals Ascomycota ectomycorrhizal fingerprints of genome expansion and a Proteobacteria-rich microbiome.</title>
        <authorList>
            <person name="Quandt C.A."/>
            <person name="Kohler A."/>
            <person name="Hesse C.N."/>
            <person name="Sharpton T.J."/>
            <person name="Martin F."/>
            <person name="Spatafora J.W."/>
        </authorList>
    </citation>
    <scope>NUCLEOTIDE SEQUENCE [LARGE SCALE GENOMIC DNA]</scope>
    <source>
        <strain evidence="2 3">OSC145934</strain>
    </source>
</reference>
<evidence type="ECO:0008006" key="4">
    <source>
        <dbReference type="Google" id="ProtNLM"/>
    </source>
</evidence>
<keyword evidence="3" id="KW-1185">Reference proteome</keyword>
<dbReference type="AlphaFoldDB" id="A0A232M3E6"/>
<dbReference type="EMBL" id="NPHW01002849">
    <property type="protein sequence ID" value="OXV10617.1"/>
    <property type="molecule type" value="Genomic_DNA"/>
</dbReference>
<sequence>MPCCHLKGSYDRNSYLTDRMNNHQPLRGGCSCGRNQYMIVIPDDHRNQAQVYFDTSRDNRLITSSEGRSQGVPLTAWLRVPLTWYQSQTLSYYPDETHTVIRRTFTPPHAPHTQRNFCGFCGTPLTYWTESPHEEAEYMSITIGSLSSDDQRLLEDLNLLPGADGTEDALEDPQVAVTRLSPLPFTITACSSTDTSGFSREFKGSLASGIPWFEEMVEGSRLGRLIRTRRTISISNDQSTTMEWDINEWHEGDTGEASSDALAGKRKVDQMTHT</sequence>
<accession>A0A232M3E6</accession>
<gene>
    <name evidence="2" type="ORF">Egran_01621</name>
</gene>
<dbReference type="OrthoDB" id="3907216at2759"/>